<dbReference type="SUPFAM" id="SSF69572">
    <property type="entry name" value="Activating enzymes of the ubiquitin-like proteins"/>
    <property type="match status" value="1"/>
</dbReference>
<gene>
    <name evidence="8" type="ORF">U0R22_003933</name>
</gene>
<proteinExistence type="predicted"/>
<dbReference type="PANTHER" id="PTHR43267">
    <property type="entry name" value="TRNA THREONYLCARBAMOYLADENOSINE DEHYDRATASE"/>
    <property type="match status" value="1"/>
</dbReference>
<dbReference type="InterPro" id="IPR000594">
    <property type="entry name" value="ThiF_NAD_FAD-bd"/>
</dbReference>
<dbReference type="Pfam" id="PF14457">
    <property type="entry name" value="Prok-E2_A"/>
    <property type="match status" value="1"/>
</dbReference>
<evidence type="ECO:0000259" key="6">
    <source>
        <dbReference type="Pfam" id="PF00899"/>
    </source>
</evidence>
<evidence type="ECO:0000256" key="5">
    <source>
        <dbReference type="ARBA" id="ARBA00023049"/>
    </source>
</evidence>
<dbReference type="Proteomes" id="UP001322481">
    <property type="component" value="Chromosome"/>
</dbReference>
<dbReference type="InterPro" id="IPR045886">
    <property type="entry name" value="ThiF/MoeB/HesA"/>
</dbReference>
<dbReference type="EMBL" id="CP139858">
    <property type="protein sequence ID" value="WQB99740.1"/>
    <property type="molecule type" value="Genomic_DNA"/>
</dbReference>
<evidence type="ECO:0000256" key="1">
    <source>
        <dbReference type="ARBA" id="ARBA00022670"/>
    </source>
</evidence>
<organism evidence="8 9">
    <name type="scientific">Mesorhizobium huakuii</name>
    <dbReference type="NCBI Taxonomy" id="28104"/>
    <lineage>
        <taxon>Bacteria</taxon>
        <taxon>Pseudomonadati</taxon>
        <taxon>Pseudomonadota</taxon>
        <taxon>Alphaproteobacteria</taxon>
        <taxon>Hyphomicrobiales</taxon>
        <taxon>Phyllobacteriaceae</taxon>
        <taxon>Mesorhizobium</taxon>
    </lineage>
</organism>
<evidence type="ECO:0000313" key="9">
    <source>
        <dbReference type="Proteomes" id="UP001322481"/>
    </source>
</evidence>
<dbReference type="RefSeq" id="WP_322414509.1">
    <property type="nucleotide sequence ID" value="NZ_CP139858.1"/>
</dbReference>
<dbReference type="InterPro" id="IPR032865">
    <property type="entry name" value="Prok-E2_A"/>
</dbReference>
<dbReference type="GO" id="GO:0016779">
    <property type="term" value="F:nucleotidyltransferase activity"/>
    <property type="evidence" value="ECO:0007669"/>
    <property type="project" value="UniProtKB-KW"/>
</dbReference>
<keyword evidence="1" id="KW-0645">Protease</keyword>
<dbReference type="Gene3D" id="3.40.140.10">
    <property type="entry name" value="Cytidine Deaminase, domain 2"/>
    <property type="match status" value="1"/>
</dbReference>
<dbReference type="Pfam" id="PF14464">
    <property type="entry name" value="Prok-JAB"/>
    <property type="match status" value="1"/>
</dbReference>
<dbReference type="PANTHER" id="PTHR43267:SF3">
    <property type="entry name" value="THIF PROTEIN"/>
    <property type="match status" value="1"/>
</dbReference>
<evidence type="ECO:0000256" key="2">
    <source>
        <dbReference type="ARBA" id="ARBA00022723"/>
    </source>
</evidence>
<evidence type="ECO:0000259" key="7">
    <source>
        <dbReference type="Pfam" id="PF14464"/>
    </source>
</evidence>
<dbReference type="Pfam" id="PF00899">
    <property type="entry name" value="ThiF"/>
    <property type="match status" value="1"/>
</dbReference>
<evidence type="ECO:0000313" key="8">
    <source>
        <dbReference type="EMBL" id="WQB99740.1"/>
    </source>
</evidence>
<feature type="domain" description="THIF-type NAD/FAD binding fold" evidence="6">
    <location>
        <begin position="339"/>
        <end position="472"/>
    </location>
</feature>
<keyword evidence="4" id="KW-0862">Zinc</keyword>
<keyword evidence="5" id="KW-0482">Metalloprotease</keyword>
<name>A0ABZ0VQN6_9HYPH</name>
<accession>A0ABZ0VQN6</accession>
<keyword evidence="3" id="KW-0378">Hydrolase</keyword>
<keyword evidence="8" id="KW-0548">Nucleotidyltransferase</keyword>
<keyword evidence="9" id="KW-1185">Reference proteome</keyword>
<sequence length="749" mass="81900">MRSEGQAWAIDQLDEIAKASAGSFEVLDIEEPEEEDAPLSLAVSIDCSRFSRVDGGVPLRARERLRISIPSRFPLSRPDAHFTHKRYADFAHVQWGDSICLYQATEVEWVPAQGMFGFMERVNEWLRAGAANELDPIGMPLHPPVAYATSNYSIVPCVDAPKPEHAFWGGFVEVSRDGDVTAELGRWFAYGEERPETRLASAILLPATMPHEYPTTMFDLIKALMARDVPLHLIHTIINLGALSTPAGKPAIFVLGAAMRGVAGGETRQHLASWLIDADQSQKLRDAVLATTPDEPKDIEAFYAWAADAKVEWCRVLEDRPEIVVRRDADSPSAFWKGKQVALLGCGAIGSTVAPILARAGVARLELYDYSVVTPGILVRQDFRRNQVGYTKSSALRVRLISARPDLDVAVHHGNILNVLNNSVEMERLMSVDVIIDATASRSISTAFELHFRRAAKKHPPIISMAIGHNADFGLMTLVKEPHAGMSVDADRRAKLSLANTATGKAYLEEYWPIGAARRKPFQPEPGCSSPTFRGSFADVLNLTSRMTNVAASWLATGASAPRAFAMDLSGDGLATGPAREIGFEWRPYRVMSDGQHGYQIRMSEEAQAAALAWIRRSERVRGKKVETGGLLFGEVDELLKVIWVDEVSGPPPDSVASPDGFLCGTAGVADMNAEKVRRTTGSVSFVGMWHTHPQALPIPSETDLGAMKELLGQDTGFLGRRFLMMIVGGTSKSPFVSVTVFHRSDYGG</sequence>
<dbReference type="InterPro" id="IPR035985">
    <property type="entry name" value="Ubiquitin-activating_enz"/>
</dbReference>
<dbReference type="InterPro" id="IPR028090">
    <property type="entry name" value="JAB_dom_prok"/>
</dbReference>
<protein>
    <submittedName>
        <fullName evidence="8">ThiF family adenylyltransferase</fullName>
    </submittedName>
</protein>
<reference evidence="8 9" key="1">
    <citation type="submission" date="2023-11" db="EMBL/GenBank/DDBJ databases">
        <authorList>
            <person name="Panchal A.K."/>
            <person name="Meaney J.S."/>
            <person name="Karas B.J."/>
            <person name="diCenzo G.C."/>
        </authorList>
    </citation>
    <scope>NUCLEOTIDE SEQUENCE [LARGE SCALE GENOMIC DNA]</scope>
    <source>
        <strain evidence="8 9">NZP2235</strain>
    </source>
</reference>
<keyword evidence="2" id="KW-0479">Metal-binding</keyword>
<evidence type="ECO:0000256" key="3">
    <source>
        <dbReference type="ARBA" id="ARBA00022801"/>
    </source>
</evidence>
<dbReference type="Gene3D" id="3.40.50.720">
    <property type="entry name" value="NAD(P)-binding Rossmann-like Domain"/>
    <property type="match status" value="1"/>
</dbReference>
<dbReference type="SUPFAM" id="SSF102712">
    <property type="entry name" value="JAB1/MPN domain"/>
    <property type="match status" value="1"/>
</dbReference>
<feature type="domain" description="JAB" evidence="7">
    <location>
        <begin position="622"/>
        <end position="730"/>
    </location>
</feature>
<keyword evidence="8" id="KW-0808">Transferase</keyword>
<evidence type="ECO:0000256" key="4">
    <source>
        <dbReference type="ARBA" id="ARBA00022833"/>
    </source>
</evidence>